<evidence type="ECO:0000313" key="1">
    <source>
        <dbReference type="EMBL" id="KAJ8413889.1"/>
    </source>
</evidence>
<dbReference type="Proteomes" id="UP001221898">
    <property type="component" value="Unassembled WGS sequence"/>
</dbReference>
<protein>
    <submittedName>
        <fullName evidence="1">Uncharacterized protein</fullName>
    </submittedName>
</protein>
<dbReference type="EMBL" id="JAINUG010000014">
    <property type="protein sequence ID" value="KAJ8413889.1"/>
    <property type="molecule type" value="Genomic_DNA"/>
</dbReference>
<keyword evidence="2" id="KW-1185">Reference proteome</keyword>
<name>A0AAD7T3Q8_9TELE</name>
<dbReference type="AlphaFoldDB" id="A0AAD7T3Q8"/>
<evidence type="ECO:0000313" key="2">
    <source>
        <dbReference type="Proteomes" id="UP001221898"/>
    </source>
</evidence>
<sequence length="105" mass="12265">MERANNAIRLWKIQGAVIEDEDIVQNIDSVSLSTVDSVLKRNQVHLKQLYKVLFDRNGMGVKELRYQYVQIVMELEANKTPRVFVYVDEAGFNLAKVRKRDRNII</sequence>
<accession>A0AAD7T3Q8</accession>
<reference evidence="1" key="1">
    <citation type="journal article" date="2023" name="Science">
        <title>Genome structures resolve the early diversification of teleost fishes.</title>
        <authorList>
            <person name="Parey E."/>
            <person name="Louis A."/>
            <person name="Montfort J."/>
            <person name="Bouchez O."/>
            <person name="Roques C."/>
            <person name="Iampietro C."/>
            <person name="Lluch J."/>
            <person name="Castinel A."/>
            <person name="Donnadieu C."/>
            <person name="Desvignes T."/>
            <person name="Floi Bucao C."/>
            <person name="Jouanno E."/>
            <person name="Wen M."/>
            <person name="Mejri S."/>
            <person name="Dirks R."/>
            <person name="Jansen H."/>
            <person name="Henkel C."/>
            <person name="Chen W.J."/>
            <person name="Zahm M."/>
            <person name="Cabau C."/>
            <person name="Klopp C."/>
            <person name="Thompson A.W."/>
            <person name="Robinson-Rechavi M."/>
            <person name="Braasch I."/>
            <person name="Lecointre G."/>
            <person name="Bobe J."/>
            <person name="Postlethwait J.H."/>
            <person name="Berthelot C."/>
            <person name="Roest Crollius H."/>
            <person name="Guiguen Y."/>
        </authorList>
    </citation>
    <scope>NUCLEOTIDE SEQUENCE</scope>
    <source>
        <strain evidence="1">NC1722</strain>
    </source>
</reference>
<gene>
    <name evidence="1" type="ORF">AAFF_G00064870</name>
</gene>
<comment type="caution">
    <text evidence="1">The sequence shown here is derived from an EMBL/GenBank/DDBJ whole genome shotgun (WGS) entry which is preliminary data.</text>
</comment>
<proteinExistence type="predicted"/>
<organism evidence="1 2">
    <name type="scientific">Aldrovandia affinis</name>
    <dbReference type="NCBI Taxonomy" id="143900"/>
    <lineage>
        <taxon>Eukaryota</taxon>
        <taxon>Metazoa</taxon>
        <taxon>Chordata</taxon>
        <taxon>Craniata</taxon>
        <taxon>Vertebrata</taxon>
        <taxon>Euteleostomi</taxon>
        <taxon>Actinopterygii</taxon>
        <taxon>Neopterygii</taxon>
        <taxon>Teleostei</taxon>
        <taxon>Notacanthiformes</taxon>
        <taxon>Halosauridae</taxon>
        <taxon>Aldrovandia</taxon>
    </lineage>
</organism>